<evidence type="ECO:0000313" key="8">
    <source>
        <dbReference type="EMBL" id="KGQ21226.1"/>
    </source>
</evidence>
<dbReference type="CDD" id="cd06171">
    <property type="entry name" value="Sigma70_r4"/>
    <property type="match status" value="1"/>
</dbReference>
<keyword evidence="5" id="KW-0804">Transcription</keyword>
<dbReference type="GO" id="GO:0006352">
    <property type="term" value="P:DNA-templated transcription initiation"/>
    <property type="evidence" value="ECO:0007669"/>
    <property type="project" value="InterPro"/>
</dbReference>
<keyword evidence="3" id="KW-0731">Sigma factor</keyword>
<keyword evidence="9" id="KW-1185">Reference proteome</keyword>
<evidence type="ECO:0000256" key="2">
    <source>
        <dbReference type="ARBA" id="ARBA00023015"/>
    </source>
</evidence>
<dbReference type="Proteomes" id="UP000030364">
    <property type="component" value="Unassembled WGS sequence"/>
</dbReference>
<dbReference type="PANTHER" id="PTHR43133">
    <property type="entry name" value="RNA POLYMERASE ECF-TYPE SIGMA FACTO"/>
    <property type="match status" value="1"/>
</dbReference>
<dbReference type="InterPro" id="IPR007630">
    <property type="entry name" value="RNA_pol_sigma70_r4"/>
</dbReference>
<reference evidence="8 9" key="1">
    <citation type="journal article" date="2015" name="Genome Announc.">
        <title>Draft Genome Sequence of the Thermophile Thermus filiformis ATCC 43280, Producer of Carotenoid-(Di)glucoside-Branched Fatty Acid (Di)esters and Source of Hyperthermostable Enzymes of Biotechnological Interest.</title>
        <authorList>
            <person name="Mandelli F."/>
            <person name="Oliveira Ramires B."/>
            <person name="Couger M.B."/>
            <person name="Paixao D.A."/>
            <person name="Camilo C.M."/>
            <person name="Polikarpov I."/>
            <person name="Prade R."/>
            <person name="Riano-Pachon D.M."/>
            <person name="Squina F.M."/>
        </authorList>
    </citation>
    <scope>NUCLEOTIDE SEQUENCE [LARGE SCALE GENOMIC DNA]</scope>
    <source>
        <strain evidence="8 9">ATCC 43280</strain>
    </source>
</reference>
<evidence type="ECO:0000256" key="4">
    <source>
        <dbReference type="ARBA" id="ARBA00023125"/>
    </source>
</evidence>
<organism evidence="8 9">
    <name type="scientific">Thermus filiformis</name>
    <dbReference type="NCBI Taxonomy" id="276"/>
    <lineage>
        <taxon>Bacteria</taxon>
        <taxon>Thermotogati</taxon>
        <taxon>Deinococcota</taxon>
        <taxon>Deinococci</taxon>
        <taxon>Thermales</taxon>
        <taxon>Thermaceae</taxon>
        <taxon>Thermus</taxon>
    </lineage>
</organism>
<evidence type="ECO:0000259" key="6">
    <source>
        <dbReference type="Pfam" id="PF04542"/>
    </source>
</evidence>
<dbReference type="InterPro" id="IPR013325">
    <property type="entry name" value="RNA_pol_sigma_r2"/>
</dbReference>
<dbReference type="InterPro" id="IPR014284">
    <property type="entry name" value="RNA_pol_sigma-70_dom"/>
</dbReference>
<evidence type="ECO:0000256" key="3">
    <source>
        <dbReference type="ARBA" id="ARBA00023082"/>
    </source>
</evidence>
<dbReference type="SUPFAM" id="SSF88659">
    <property type="entry name" value="Sigma3 and sigma4 domains of RNA polymerase sigma factors"/>
    <property type="match status" value="1"/>
</dbReference>
<feature type="domain" description="RNA polymerase sigma-70 region 4" evidence="7">
    <location>
        <begin position="134"/>
        <end position="183"/>
    </location>
</feature>
<dbReference type="Gene3D" id="1.10.10.10">
    <property type="entry name" value="Winged helix-like DNA-binding domain superfamily/Winged helix DNA-binding domain"/>
    <property type="match status" value="1"/>
</dbReference>
<dbReference type="InterPro" id="IPR007627">
    <property type="entry name" value="RNA_pol_sigma70_r2"/>
</dbReference>
<name>A0A0A2WM40_THEFI</name>
<keyword evidence="2" id="KW-0805">Transcription regulation</keyword>
<dbReference type="PATRIC" id="fig|276.5.peg.1969"/>
<dbReference type="Pfam" id="PF04542">
    <property type="entry name" value="Sigma70_r2"/>
    <property type="match status" value="1"/>
</dbReference>
<sequence>MLEAFSDEALLALLARGGPREKEEALKVLFKRYAPSFLGLFRRMGLDRATGEDLVQEAFVRVYERAGSFDPRRAPARTWLLSLAHHLAVDELRRRRARPRLLEPDPEEAEAAFDLPGERLDEEAALDRVRLGEALKVLSPEERAVIQALFYEGYTHEEAAQRLGLPLGTVKTRARRALLKLKEVLREP</sequence>
<evidence type="ECO:0000313" key="9">
    <source>
        <dbReference type="Proteomes" id="UP000030364"/>
    </source>
</evidence>
<dbReference type="NCBIfam" id="TIGR02937">
    <property type="entry name" value="sigma70-ECF"/>
    <property type="match status" value="1"/>
</dbReference>
<feature type="domain" description="RNA polymerase sigma-70 region 2" evidence="6">
    <location>
        <begin position="29"/>
        <end position="97"/>
    </location>
</feature>
<evidence type="ECO:0000259" key="7">
    <source>
        <dbReference type="Pfam" id="PF04545"/>
    </source>
</evidence>
<dbReference type="InterPro" id="IPR036388">
    <property type="entry name" value="WH-like_DNA-bd_sf"/>
</dbReference>
<comment type="caution">
    <text evidence="8">The sequence shown here is derived from an EMBL/GenBank/DDBJ whole genome shotgun (WGS) entry which is preliminary data.</text>
</comment>
<protein>
    <submittedName>
        <fullName evidence="8">RNA polymerase sigma E protein</fullName>
    </submittedName>
</protein>
<dbReference type="GO" id="GO:0003677">
    <property type="term" value="F:DNA binding"/>
    <property type="evidence" value="ECO:0007669"/>
    <property type="project" value="UniProtKB-KW"/>
</dbReference>
<dbReference type="Pfam" id="PF04545">
    <property type="entry name" value="Sigma70_r4"/>
    <property type="match status" value="1"/>
</dbReference>
<dbReference type="NCBIfam" id="NF010500">
    <property type="entry name" value="PRK13919.1"/>
    <property type="match status" value="1"/>
</dbReference>
<dbReference type="InterPro" id="IPR013324">
    <property type="entry name" value="RNA_pol_sigma_r3/r4-like"/>
</dbReference>
<keyword evidence="4" id="KW-0238">DNA-binding</keyword>
<gene>
    <name evidence="8" type="ORF">THFILI_02020</name>
</gene>
<dbReference type="Gene3D" id="1.10.1740.10">
    <property type="match status" value="1"/>
</dbReference>
<dbReference type="RefSeq" id="WP_038066536.1">
    <property type="nucleotide sequence ID" value="NZ_JPSL02000036.1"/>
</dbReference>
<comment type="similarity">
    <text evidence="1">Belongs to the sigma-70 factor family. ECF subfamily.</text>
</comment>
<dbReference type="OrthoDB" id="9784272at2"/>
<accession>A0A0A2WM40</accession>
<dbReference type="InterPro" id="IPR039425">
    <property type="entry name" value="RNA_pol_sigma-70-like"/>
</dbReference>
<proteinExistence type="inferred from homology"/>
<dbReference type="PANTHER" id="PTHR43133:SF62">
    <property type="entry name" value="RNA POLYMERASE SIGMA FACTOR SIGZ"/>
    <property type="match status" value="1"/>
</dbReference>
<dbReference type="AlphaFoldDB" id="A0A0A2WM40"/>
<dbReference type="STRING" id="276.THFILI_02020"/>
<evidence type="ECO:0000256" key="5">
    <source>
        <dbReference type="ARBA" id="ARBA00023163"/>
    </source>
</evidence>
<dbReference type="SUPFAM" id="SSF88946">
    <property type="entry name" value="Sigma2 domain of RNA polymerase sigma factors"/>
    <property type="match status" value="1"/>
</dbReference>
<evidence type="ECO:0000256" key="1">
    <source>
        <dbReference type="ARBA" id="ARBA00010641"/>
    </source>
</evidence>
<dbReference type="EMBL" id="JPSL02000036">
    <property type="protein sequence ID" value="KGQ21226.1"/>
    <property type="molecule type" value="Genomic_DNA"/>
</dbReference>
<dbReference type="GO" id="GO:0016987">
    <property type="term" value="F:sigma factor activity"/>
    <property type="evidence" value="ECO:0007669"/>
    <property type="project" value="UniProtKB-KW"/>
</dbReference>